<dbReference type="EMBL" id="HACA01000971">
    <property type="protein sequence ID" value="CDW18332.1"/>
    <property type="molecule type" value="Transcribed_RNA"/>
</dbReference>
<dbReference type="SUPFAM" id="SSF81606">
    <property type="entry name" value="PP2C-like"/>
    <property type="match status" value="1"/>
</dbReference>
<protein>
    <submittedName>
        <fullName evidence="2">MAP3K7IP1</fullName>
    </submittedName>
    <submittedName>
        <fullName evidence="3">TGFbetaactivated kinase 1 and MAP3K7binding protein 1like [Megachile rotundata]</fullName>
    </submittedName>
</protein>
<dbReference type="EMBL" id="HACA01000972">
    <property type="protein sequence ID" value="CDW18333.1"/>
    <property type="molecule type" value="Transcribed_RNA"/>
</dbReference>
<keyword evidence="3" id="KW-0808">Transferase</keyword>
<proteinExistence type="predicted"/>
<dbReference type="Proteomes" id="UP000675881">
    <property type="component" value="Chromosome 6"/>
</dbReference>
<dbReference type="InterPro" id="IPR001932">
    <property type="entry name" value="PPM-type_phosphatase-like_dom"/>
</dbReference>
<dbReference type="EMBL" id="HACA01000973">
    <property type="protein sequence ID" value="CDW18334.1"/>
    <property type="molecule type" value="Transcribed_RNA"/>
</dbReference>
<dbReference type="EMBL" id="HG994585">
    <property type="protein sequence ID" value="CAF2971720.1"/>
    <property type="molecule type" value="Genomic_DNA"/>
</dbReference>
<organism evidence="3">
    <name type="scientific">Lepeophtheirus salmonis</name>
    <name type="common">Salmon louse</name>
    <name type="synonym">Caligus salmonis</name>
    <dbReference type="NCBI Taxonomy" id="72036"/>
    <lineage>
        <taxon>Eukaryota</taxon>
        <taxon>Metazoa</taxon>
        <taxon>Ecdysozoa</taxon>
        <taxon>Arthropoda</taxon>
        <taxon>Crustacea</taxon>
        <taxon>Multicrustacea</taxon>
        <taxon>Hexanauplia</taxon>
        <taxon>Copepoda</taxon>
        <taxon>Siphonostomatoida</taxon>
        <taxon>Caligidae</taxon>
        <taxon>Lepeophtheirus</taxon>
    </lineage>
</organism>
<reference evidence="3" key="1">
    <citation type="submission" date="2014-05" db="EMBL/GenBank/DDBJ databases">
        <authorList>
            <person name="Chronopoulou M."/>
        </authorList>
    </citation>
    <scope>NUCLEOTIDE SEQUENCE</scope>
    <source>
        <tissue evidence="3">Whole organism</tissue>
    </source>
</reference>
<name>A0A0K2SX55_LEPSM</name>
<dbReference type="Pfam" id="PF00481">
    <property type="entry name" value="PP2C"/>
    <property type="match status" value="1"/>
</dbReference>
<evidence type="ECO:0000313" key="3">
    <source>
        <dbReference type="EMBL" id="CDW18334.1"/>
    </source>
</evidence>
<keyword evidence="3" id="KW-0418">Kinase</keyword>
<dbReference type="Gene3D" id="3.60.40.10">
    <property type="entry name" value="PPM-type phosphatase domain"/>
    <property type="match status" value="1"/>
</dbReference>
<gene>
    <name evidence="2" type="ORF">LSAA_12385</name>
</gene>
<dbReference type="AlphaFoldDB" id="A0A0K2SX55"/>
<sequence>MSDFASKKMPAEVCLGQIDPSTSDESIKEVLKAAFISSDRDYFESLNESLARALTHNKKTSPESFSSDSGSSATIGVLLDDSRLFIANAGDTGALLISKKNEDTDKEHDLKNFNIVKLSIDHVLGVNEDEELRLQHLGLEPHNLKKVLGGPRGYTRCLGYHRAKSGYFKEEELLLKNAKGVPVLCEPEIHGSIQVGSDSYFLLIYSRPLMDTMMELWDEEDGVDLDKELARLVYEEFESNVTVTGVAQSVVDKIVRLHKDKFEDDVNRFREDITLLVHNLNCDLGSLPSRSRSKSRSSSTREDTTFKAIHTSTTTESSDMLSKQGIESLPVDNFGRILPYVDFSYYNAEWSNHLELTNVTTE</sequence>
<dbReference type="OrthoDB" id="10049211at2759"/>
<evidence type="ECO:0000313" key="4">
    <source>
        <dbReference type="Proteomes" id="UP000675881"/>
    </source>
</evidence>
<dbReference type="PROSITE" id="PS51746">
    <property type="entry name" value="PPM_2"/>
    <property type="match status" value="1"/>
</dbReference>
<feature type="domain" description="PPM-type phosphatase" evidence="1">
    <location>
        <begin position="1"/>
        <end position="280"/>
    </location>
</feature>
<accession>A0A0K2SX55</accession>
<evidence type="ECO:0000259" key="1">
    <source>
        <dbReference type="PROSITE" id="PS51746"/>
    </source>
</evidence>
<dbReference type="GO" id="GO:0016301">
    <property type="term" value="F:kinase activity"/>
    <property type="evidence" value="ECO:0007669"/>
    <property type="project" value="UniProtKB-KW"/>
</dbReference>
<keyword evidence="4" id="KW-1185">Reference proteome</keyword>
<evidence type="ECO:0000313" key="2">
    <source>
        <dbReference type="EMBL" id="CAF2971720.1"/>
    </source>
</evidence>
<dbReference type="InterPro" id="IPR036457">
    <property type="entry name" value="PPM-type-like_dom_sf"/>
</dbReference>
<reference evidence="2" key="2">
    <citation type="submission" date="2021-02" db="EMBL/GenBank/DDBJ databases">
        <authorList>
            <person name="Bekaert M."/>
        </authorList>
    </citation>
    <scope>NUCLEOTIDE SEQUENCE</scope>
    <source>
        <strain evidence="2">IoA-00</strain>
    </source>
</reference>